<comment type="caution">
    <text evidence="1">The sequence shown here is derived from an EMBL/GenBank/DDBJ whole genome shotgun (WGS) entry which is preliminary data.</text>
</comment>
<protein>
    <submittedName>
        <fullName evidence="1">Uncharacterized protein</fullName>
    </submittedName>
</protein>
<dbReference type="EMBL" id="BAABME010016743">
    <property type="protein sequence ID" value="GAA0147261.1"/>
    <property type="molecule type" value="Genomic_DNA"/>
</dbReference>
<keyword evidence="2" id="KW-1185">Reference proteome</keyword>
<reference evidence="1 2" key="1">
    <citation type="submission" date="2024-01" db="EMBL/GenBank/DDBJ databases">
        <title>The complete chloroplast genome sequence of Lithospermum erythrorhizon: insights into the phylogenetic relationship among Boraginaceae species and the maternal lineages of purple gromwells.</title>
        <authorList>
            <person name="Okada T."/>
            <person name="Watanabe K."/>
        </authorList>
    </citation>
    <scope>NUCLEOTIDE SEQUENCE [LARGE SCALE GENOMIC DNA]</scope>
</reference>
<dbReference type="Proteomes" id="UP001454036">
    <property type="component" value="Unassembled WGS sequence"/>
</dbReference>
<name>A0AAV3P999_LITER</name>
<organism evidence="1 2">
    <name type="scientific">Lithospermum erythrorhizon</name>
    <name type="common">Purple gromwell</name>
    <name type="synonym">Lithospermum officinale var. erythrorhizon</name>
    <dbReference type="NCBI Taxonomy" id="34254"/>
    <lineage>
        <taxon>Eukaryota</taxon>
        <taxon>Viridiplantae</taxon>
        <taxon>Streptophyta</taxon>
        <taxon>Embryophyta</taxon>
        <taxon>Tracheophyta</taxon>
        <taxon>Spermatophyta</taxon>
        <taxon>Magnoliopsida</taxon>
        <taxon>eudicotyledons</taxon>
        <taxon>Gunneridae</taxon>
        <taxon>Pentapetalae</taxon>
        <taxon>asterids</taxon>
        <taxon>lamiids</taxon>
        <taxon>Boraginales</taxon>
        <taxon>Boraginaceae</taxon>
        <taxon>Boraginoideae</taxon>
        <taxon>Lithospermeae</taxon>
        <taxon>Lithospermum</taxon>
    </lineage>
</organism>
<evidence type="ECO:0000313" key="2">
    <source>
        <dbReference type="Proteomes" id="UP001454036"/>
    </source>
</evidence>
<proteinExistence type="predicted"/>
<accession>A0AAV3P999</accession>
<gene>
    <name evidence="1" type="ORF">LIER_36486</name>
</gene>
<evidence type="ECO:0000313" key="1">
    <source>
        <dbReference type="EMBL" id="GAA0147261.1"/>
    </source>
</evidence>
<dbReference type="AlphaFoldDB" id="A0AAV3P999"/>
<sequence length="238" mass="27411">MDDFNESIWRLDILEHPFNEVEGNGLGVLSSKLKNVKTKLRDLNKQEFSNISYRAVEIQRDLEDKARVTWLEEGDASTAFFNSRHKVQTTKNTILSIKDRQENLLADYQKVNEEAMEFYKELFTAPRKDYVNYEEKLGENITKKIGANNVQALQAAITSVEIEKALMQMKEGKTPRPNGFLVEFYKHSWSLVKGEVFEDVKTFFAGSQIPMSLNSTTLVLIPKNDCLQNEGIHAYFML</sequence>